<reference evidence="3" key="1">
    <citation type="submission" date="2018-05" db="EMBL/GenBank/DDBJ databases">
        <title>Draft genome of Mucuna pruriens seed.</title>
        <authorList>
            <person name="Nnadi N.E."/>
            <person name="Vos R."/>
            <person name="Hasami M.H."/>
            <person name="Devisetty U.K."/>
            <person name="Aguiy J.C."/>
        </authorList>
    </citation>
    <scope>NUCLEOTIDE SEQUENCE [LARGE SCALE GENOMIC DNA]</scope>
    <source>
        <strain evidence="3">JCA_2017</strain>
    </source>
</reference>
<accession>A0A371G5I3</accession>
<dbReference type="InterPro" id="IPR043128">
    <property type="entry name" value="Rev_trsase/Diguanyl_cyclase"/>
</dbReference>
<dbReference type="PANTHER" id="PTHR24559:SF444">
    <property type="entry name" value="REVERSE TRANSCRIPTASE DOMAIN-CONTAINING PROTEIN"/>
    <property type="match status" value="1"/>
</dbReference>
<feature type="domain" description="Reverse transcriptase" evidence="1">
    <location>
        <begin position="104"/>
        <end position="215"/>
    </location>
</feature>
<evidence type="ECO:0000259" key="1">
    <source>
        <dbReference type="Pfam" id="PF00078"/>
    </source>
</evidence>
<dbReference type="AlphaFoldDB" id="A0A371G5I3"/>
<comment type="caution">
    <text evidence="3">The sequence shown here is derived from an EMBL/GenBank/DDBJ whole genome shotgun (WGS) entry which is preliminary data.</text>
</comment>
<dbReference type="STRING" id="157652.A0A371G5I3"/>
<feature type="domain" description="Retrotransposon gag" evidence="2">
    <location>
        <begin position="1"/>
        <end position="68"/>
    </location>
</feature>
<evidence type="ECO:0000259" key="2">
    <source>
        <dbReference type="Pfam" id="PF03732"/>
    </source>
</evidence>
<dbReference type="InterPro" id="IPR053134">
    <property type="entry name" value="RNA-dir_DNA_polymerase"/>
</dbReference>
<dbReference type="Gene3D" id="3.10.10.10">
    <property type="entry name" value="HIV Type 1 Reverse Transcriptase, subunit A, domain 1"/>
    <property type="match status" value="1"/>
</dbReference>
<organism evidence="3 4">
    <name type="scientific">Mucuna pruriens</name>
    <name type="common">Velvet bean</name>
    <name type="synonym">Dolichos pruriens</name>
    <dbReference type="NCBI Taxonomy" id="157652"/>
    <lineage>
        <taxon>Eukaryota</taxon>
        <taxon>Viridiplantae</taxon>
        <taxon>Streptophyta</taxon>
        <taxon>Embryophyta</taxon>
        <taxon>Tracheophyta</taxon>
        <taxon>Spermatophyta</taxon>
        <taxon>Magnoliopsida</taxon>
        <taxon>eudicotyledons</taxon>
        <taxon>Gunneridae</taxon>
        <taxon>Pentapetalae</taxon>
        <taxon>rosids</taxon>
        <taxon>fabids</taxon>
        <taxon>Fabales</taxon>
        <taxon>Fabaceae</taxon>
        <taxon>Papilionoideae</taxon>
        <taxon>50 kb inversion clade</taxon>
        <taxon>NPAAA clade</taxon>
        <taxon>indigoferoid/millettioid clade</taxon>
        <taxon>Phaseoleae</taxon>
        <taxon>Mucuna</taxon>
    </lineage>
</organism>
<sequence>NFKRIFLEKYFPKDVRNKKEMELLEWKEGNMLVADYSTKFEELSRYFLHYQNKDKEYSKCMKFINGLRLTIKQAFLVLVNKCRIYDEDNKVCGDYHQLNKVTSPCLVRAYICIKFEEIPKVAFRTRYGHYEYIVISFHVTNAPNLFVDYMNKIFHPYLDSFIVVFIDYILVYLKTKEEHVQHLRVVLQVLKDKMYAKMLKCDFSLKEGIFLGHVISKG</sequence>
<gene>
    <name evidence="3" type="primary">pol</name>
    <name evidence="3" type="ORF">CR513_32950</name>
</gene>
<evidence type="ECO:0000313" key="3">
    <source>
        <dbReference type="EMBL" id="RDX85802.1"/>
    </source>
</evidence>
<name>A0A371G5I3_MUCPR</name>
<dbReference type="InterPro" id="IPR005162">
    <property type="entry name" value="Retrotrans_gag_dom"/>
</dbReference>
<dbReference type="Gene3D" id="3.30.70.270">
    <property type="match status" value="1"/>
</dbReference>
<dbReference type="Proteomes" id="UP000257109">
    <property type="component" value="Unassembled WGS sequence"/>
</dbReference>
<dbReference type="CDD" id="cd01647">
    <property type="entry name" value="RT_LTR"/>
    <property type="match status" value="1"/>
</dbReference>
<dbReference type="OrthoDB" id="1936908at2759"/>
<dbReference type="Pfam" id="PF00078">
    <property type="entry name" value="RVT_1"/>
    <property type="match status" value="1"/>
</dbReference>
<feature type="non-terminal residue" evidence="3">
    <location>
        <position position="1"/>
    </location>
</feature>
<dbReference type="SUPFAM" id="SSF56672">
    <property type="entry name" value="DNA/RNA polymerases"/>
    <property type="match status" value="1"/>
</dbReference>
<dbReference type="InterPro" id="IPR043502">
    <property type="entry name" value="DNA/RNA_pol_sf"/>
</dbReference>
<protein>
    <submittedName>
        <fullName evidence="3">Retrovirus-related Pol polyprotein from transposon 17.6</fullName>
    </submittedName>
</protein>
<evidence type="ECO:0000313" key="4">
    <source>
        <dbReference type="Proteomes" id="UP000257109"/>
    </source>
</evidence>
<proteinExistence type="predicted"/>
<dbReference type="PANTHER" id="PTHR24559">
    <property type="entry name" value="TRANSPOSON TY3-I GAG-POL POLYPROTEIN"/>
    <property type="match status" value="1"/>
</dbReference>
<dbReference type="Pfam" id="PF03732">
    <property type="entry name" value="Retrotrans_gag"/>
    <property type="match status" value="1"/>
</dbReference>
<keyword evidence="4" id="KW-1185">Reference proteome</keyword>
<dbReference type="EMBL" id="QJKJ01006700">
    <property type="protein sequence ID" value="RDX85802.1"/>
    <property type="molecule type" value="Genomic_DNA"/>
</dbReference>
<dbReference type="InterPro" id="IPR000477">
    <property type="entry name" value="RT_dom"/>
</dbReference>